<protein>
    <submittedName>
        <fullName evidence="2">Uncharacterized protein</fullName>
    </submittedName>
</protein>
<sequence length="717" mass="80471">MASSNIPNDSSFTWSKTGLGEATFNGLASLTSIRNGGEISSVATNFEDSDELRRILQPQNGELVPQETVKSALLEAFCQLASKDDSACQIASAALIEGKDRCVVVLARNTSFTEEEKKLFQELVTELHPLSQLAAYGPLGLDQTISLRTKILDLQLTQLHDHLIPKTREALRVHVVERTAARPILMTLLSPHKELTNALRSLVDTFQYDASYAASQLLAAFDLAYVPFAKLHLRNIIGDNHITNDLWSNICLLKRLPKAWGIILEALEKLPQLRVLDIVCLQSPNVTSTPHSEPQSLKRTLRRCGLSPVSTALRTNIIRHLSMEQVLALHEKFQRLKPMMHAEVQIITYLLQKGSDGVFANLASSARPCFLCHDFAQQFQLKTRDPVFSQHSAWMVPEVLDIGSDKVNVLIQATRAIAAKLKSQLLIPITATPSNQNCDPGRSGEFKPSLEGNEDDKSSSAVNEEFKSLEEAFARLSPGNSLLHTLDRMHASSGYALYEAAERDEIPKDDEVHHGYGFSKFTQDEDRKMLLGLYRDSANMLIQPGEVNRWRAEVRLVAKIKEKFMQRPEHLRGDHFAWLLRNEHMLVELDMEKRAGEPEHTGMVYFDASPPRLPDTSSTRNSSTAEALWQTIDDGLPGDVDIRRDFGFDRCVSVQEESNLLGLYKGLCLERVDPLAVQAWVIEGKLAENIQLWFEARPAAYRGAYYPWIRRNPHILA</sequence>
<evidence type="ECO:0000313" key="2">
    <source>
        <dbReference type="EMBL" id="ERF74957.1"/>
    </source>
</evidence>
<evidence type="ECO:0000313" key="3">
    <source>
        <dbReference type="Proteomes" id="UP000019373"/>
    </source>
</evidence>
<dbReference type="GeneID" id="19240118"/>
<proteinExistence type="predicted"/>
<dbReference type="OMA" id="YTTRGCH"/>
<dbReference type="RefSeq" id="XP_007787732.1">
    <property type="nucleotide sequence ID" value="XM_007789542.1"/>
</dbReference>
<evidence type="ECO:0000256" key="1">
    <source>
        <dbReference type="SAM" id="MobiDB-lite"/>
    </source>
</evidence>
<accession>U1GBM3</accession>
<dbReference type="HOGENOM" id="CLU_385429_0_0_1"/>
<dbReference type="EMBL" id="KE720846">
    <property type="protein sequence ID" value="ERF74957.1"/>
    <property type="molecule type" value="Genomic_DNA"/>
</dbReference>
<reference evidence="3" key="1">
    <citation type="journal article" date="2014" name="BMC Genomics">
        <title>Genome characteristics reveal the impact of lichenization on lichen-forming fungus Endocarpon pusillum Hedwig (Verrucariales, Ascomycota).</title>
        <authorList>
            <person name="Wang Y.-Y."/>
            <person name="Liu B."/>
            <person name="Zhang X.-Y."/>
            <person name="Zhou Q.-M."/>
            <person name="Zhang T."/>
            <person name="Li H."/>
            <person name="Yu Y.-F."/>
            <person name="Zhang X.-L."/>
            <person name="Hao X.-Y."/>
            <person name="Wang M."/>
            <person name="Wang L."/>
            <person name="Wei J.-C."/>
        </authorList>
    </citation>
    <scope>NUCLEOTIDE SEQUENCE [LARGE SCALE GENOMIC DNA]</scope>
    <source>
        <strain evidence="3">Z07020 / HMAS-L-300199</strain>
    </source>
</reference>
<dbReference type="Proteomes" id="UP000019373">
    <property type="component" value="Unassembled WGS sequence"/>
</dbReference>
<name>U1GBM3_ENDPU</name>
<gene>
    <name evidence="2" type="ORF">EPUS_05165</name>
</gene>
<feature type="region of interest" description="Disordered" evidence="1">
    <location>
        <begin position="432"/>
        <end position="462"/>
    </location>
</feature>
<keyword evidence="3" id="KW-1185">Reference proteome</keyword>
<organism evidence="2 3">
    <name type="scientific">Endocarpon pusillum (strain Z07020 / HMAS-L-300199)</name>
    <name type="common">Lichen-forming fungus</name>
    <dbReference type="NCBI Taxonomy" id="1263415"/>
    <lineage>
        <taxon>Eukaryota</taxon>
        <taxon>Fungi</taxon>
        <taxon>Dikarya</taxon>
        <taxon>Ascomycota</taxon>
        <taxon>Pezizomycotina</taxon>
        <taxon>Eurotiomycetes</taxon>
        <taxon>Chaetothyriomycetidae</taxon>
        <taxon>Verrucariales</taxon>
        <taxon>Verrucariaceae</taxon>
        <taxon>Endocarpon</taxon>
    </lineage>
</organism>
<dbReference type="AlphaFoldDB" id="U1GBM3"/>
<dbReference type="OrthoDB" id="4851849at2759"/>